<proteinExistence type="predicted"/>
<evidence type="ECO:0000313" key="1">
    <source>
        <dbReference type="EMBL" id="MFC5996931.1"/>
    </source>
</evidence>
<keyword evidence="2" id="KW-1185">Reference proteome</keyword>
<gene>
    <name evidence="1" type="ORF">ACFQE5_22225</name>
</gene>
<reference evidence="2" key="1">
    <citation type="journal article" date="2019" name="Int. J. Syst. Evol. Microbiol.">
        <title>The Global Catalogue of Microorganisms (GCM) 10K type strain sequencing project: providing services to taxonomists for standard genome sequencing and annotation.</title>
        <authorList>
            <consortium name="The Broad Institute Genomics Platform"/>
            <consortium name="The Broad Institute Genome Sequencing Center for Infectious Disease"/>
            <person name="Wu L."/>
            <person name="Ma J."/>
        </authorList>
    </citation>
    <scope>NUCLEOTIDE SEQUENCE [LARGE SCALE GENOMIC DNA]</scope>
    <source>
        <strain evidence="2">CCM 8391</strain>
    </source>
</reference>
<name>A0ABW1J842_9PSEU</name>
<accession>A0ABW1J842</accession>
<evidence type="ECO:0000313" key="2">
    <source>
        <dbReference type="Proteomes" id="UP001596302"/>
    </source>
</evidence>
<comment type="caution">
    <text evidence="1">The sequence shown here is derived from an EMBL/GenBank/DDBJ whole genome shotgun (WGS) entry which is preliminary data.</text>
</comment>
<protein>
    <submittedName>
        <fullName evidence="1">Uncharacterized protein</fullName>
    </submittedName>
</protein>
<organism evidence="1 2">
    <name type="scientific">Pseudonocardia hispaniensis</name>
    <dbReference type="NCBI Taxonomy" id="904933"/>
    <lineage>
        <taxon>Bacteria</taxon>
        <taxon>Bacillati</taxon>
        <taxon>Actinomycetota</taxon>
        <taxon>Actinomycetes</taxon>
        <taxon>Pseudonocardiales</taxon>
        <taxon>Pseudonocardiaceae</taxon>
        <taxon>Pseudonocardia</taxon>
    </lineage>
</organism>
<dbReference type="RefSeq" id="WP_379587800.1">
    <property type="nucleotide sequence ID" value="NZ_JBHSQW010000044.1"/>
</dbReference>
<sequence>MNIYPCQRCGWLAPDCTCRAATNRRVIADVHQRHREARERAWRSGWAASLAVARHQQAA</sequence>
<dbReference type="EMBL" id="JBHSQW010000044">
    <property type="protein sequence ID" value="MFC5996931.1"/>
    <property type="molecule type" value="Genomic_DNA"/>
</dbReference>
<dbReference type="Proteomes" id="UP001596302">
    <property type="component" value="Unassembled WGS sequence"/>
</dbReference>